<feature type="domain" description="Methyltransferase" evidence="1">
    <location>
        <begin position="43"/>
        <end position="152"/>
    </location>
</feature>
<dbReference type="Pfam" id="PF13847">
    <property type="entry name" value="Methyltransf_31"/>
    <property type="match status" value="1"/>
</dbReference>
<keyword evidence="2" id="KW-0489">Methyltransferase</keyword>
<dbReference type="AlphaFoldDB" id="A0A5D8QD33"/>
<comment type="caution">
    <text evidence="2">The sequence shown here is derived from an EMBL/GenBank/DDBJ whole genome shotgun (WGS) entry which is preliminary data.</text>
</comment>
<evidence type="ECO:0000313" key="3">
    <source>
        <dbReference type="Proteomes" id="UP000322976"/>
    </source>
</evidence>
<reference evidence="2 3" key="1">
    <citation type="submission" date="2019-08" db="EMBL/GenBank/DDBJ databases">
        <title>Calorimonas adulescens gen. nov., sp. nov., an anaerobic thermophilic bacterium from Sakhalin hot spring.</title>
        <authorList>
            <person name="Khomyakova M.A."/>
            <person name="Merkel A.Y."/>
            <person name="Novikov A."/>
            <person name="Bonch-Osmolovskaya E.A."/>
            <person name="Slobodkin A.I."/>
        </authorList>
    </citation>
    <scope>NUCLEOTIDE SEQUENCE [LARGE SCALE GENOMIC DNA]</scope>
    <source>
        <strain evidence="2 3">A05MB</strain>
    </source>
</reference>
<proteinExistence type="predicted"/>
<accession>A0A5D8QD33</accession>
<dbReference type="GO" id="GO:0008168">
    <property type="term" value="F:methyltransferase activity"/>
    <property type="evidence" value="ECO:0007669"/>
    <property type="project" value="UniProtKB-KW"/>
</dbReference>
<gene>
    <name evidence="2" type="ORF">FWJ32_05395</name>
</gene>
<dbReference type="Gene3D" id="3.40.50.150">
    <property type="entry name" value="Vaccinia Virus protein VP39"/>
    <property type="match status" value="1"/>
</dbReference>
<dbReference type="Proteomes" id="UP000322976">
    <property type="component" value="Unassembled WGS sequence"/>
</dbReference>
<dbReference type="GO" id="GO:0032259">
    <property type="term" value="P:methylation"/>
    <property type="evidence" value="ECO:0007669"/>
    <property type="project" value="UniProtKB-KW"/>
</dbReference>
<organism evidence="2 3">
    <name type="scientific">Calorimonas adulescens</name>
    <dbReference type="NCBI Taxonomy" id="2606906"/>
    <lineage>
        <taxon>Bacteria</taxon>
        <taxon>Bacillati</taxon>
        <taxon>Bacillota</taxon>
        <taxon>Clostridia</taxon>
        <taxon>Thermoanaerobacterales</taxon>
        <taxon>Thermoanaerobacteraceae</taxon>
        <taxon>Calorimonas</taxon>
    </lineage>
</organism>
<protein>
    <submittedName>
        <fullName evidence="2">Class I SAM-dependent methyltransferase</fullName>
    </submittedName>
</protein>
<evidence type="ECO:0000313" key="2">
    <source>
        <dbReference type="EMBL" id="TZE82441.1"/>
    </source>
</evidence>
<dbReference type="PANTHER" id="PTHR43861">
    <property type="entry name" value="TRANS-ACONITATE 2-METHYLTRANSFERASE-RELATED"/>
    <property type="match status" value="1"/>
</dbReference>
<keyword evidence="2" id="KW-0808">Transferase</keyword>
<dbReference type="CDD" id="cd02440">
    <property type="entry name" value="AdoMet_MTases"/>
    <property type="match status" value="1"/>
</dbReference>
<sequence length="209" mass="23245">MKMDVVGYFNKVAYKWDRMRKGYFGDELRELLLQEIDGFPGLIVDIGCGTGFLTIELARNAGWVLGIDPTEKMMNEAKKNASAAGVNNITFIKAAMEEIPLLSDSADMIFANMVLHHVGKPPTGLREVRRVLKPGGKLVLSDVEEHHKSWARDEMADVWLGFGLDTIREWLGEAGFTEYEVSYSGFNARAVSRSGDICEPAIFIAKAIK</sequence>
<dbReference type="SUPFAM" id="SSF53335">
    <property type="entry name" value="S-adenosyl-L-methionine-dependent methyltransferases"/>
    <property type="match status" value="1"/>
</dbReference>
<dbReference type="InterPro" id="IPR029063">
    <property type="entry name" value="SAM-dependent_MTases_sf"/>
</dbReference>
<dbReference type="InterPro" id="IPR025714">
    <property type="entry name" value="Methyltranfer_dom"/>
</dbReference>
<evidence type="ECO:0000259" key="1">
    <source>
        <dbReference type="Pfam" id="PF13847"/>
    </source>
</evidence>
<dbReference type="EMBL" id="VTPS01000006">
    <property type="protein sequence ID" value="TZE82441.1"/>
    <property type="molecule type" value="Genomic_DNA"/>
</dbReference>
<name>A0A5D8QD33_9THEO</name>
<keyword evidence="3" id="KW-1185">Reference proteome</keyword>